<name>A0A1Y1HQA8_KLENI</name>
<feature type="region of interest" description="Disordered" evidence="5">
    <location>
        <begin position="526"/>
        <end position="617"/>
    </location>
</feature>
<evidence type="ECO:0000256" key="3">
    <source>
        <dbReference type="ARBA" id="ARBA00023204"/>
    </source>
</evidence>
<evidence type="ECO:0000256" key="5">
    <source>
        <dbReference type="SAM" id="MobiDB-lite"/>
    </source>
</evidence>
<protein>
    <submittedName>
        <fullName evidence="8">Chromatin assembly factor-1</fullName>
    </submittedName>
</protein>
<evidence type="ECO:0000313" key="8">
    <source>
        <dbReference type="EMBL" id="GAQ80815.1"/>
    </source>
</evidence>
<dbReference type="AlphaFoldDB" id="A0A1Y1HQA8"/>
<feature type="domain" description="Chromatin assembly factor 1 subunit A dimerization" evidence="6">
    <location>
        <begin position="600"/>
        <end position="660"/>
    </location>
</feature>
<accession>A0A1Y1HQA8</accession>
<dbReference type="PANTHER" id="PTHR15272">
    <property type="entry name" value="CHROMATIN ASSEMBLY FACTOR 1 SUBUNIT A CAF-1 SUBUNIT A"/>
    <property type="match status" value="1"/>
</dbReference>
<feature type="compositionally biased region" description="Basic and acidic residues" evidence="5">
    <location>
        <begin position="572"/>
        <end position="583"/>
    </location>
</feature>
<feature type="compositionally biased region" description="Acidic residues" evidence="5">
    <location>
        <begin position="631"/>
        <end position="644"/>
    </location>
</feature>
<keyword evidence="2" id="KW-0227">DNA damage</keyword>
<dbReference type="Pfam" id="PF21796">
    <property type="entry name" value="Cac1_C"/>
    <property type="match status" value="1"/>
</dbReference>
<evidence type="ECO:0000256" key="1">
    <source>
        <dbReference type="ARBA" id="ARBA00004123"/>
    </source>
</evidence>
<dbReference type="GO" id="GO:0006281">
    <property type="term" value="P:DNA repair"/>
    <property type="evidence" value="ECO:0007669"/>
    <property type="project" value="UniProtKB-KW"/>
</dbReference>
<keyword evidence="3" id="KW-0234">DNA repair</keyword>
<evidence type="ECO:0000259" key="6">
    <source>
        <dbReference type="Pfam" id="PF12253"/>
    </source>
</evidence>
<feature type="compositionally biased region" description="Acidic residues" evidence="5">
    <location>
        <begin position="653"/>
        <end position="671"/>
    </location>
</feature>
<proteinExistence type="predicted"/>
<feature type="region of interest" description="Disordered" evidence="5">
    <location>
        <begin position="631"/>
        <end position="700"/>
    </location>
</feature>
<evidence type="ECO:0000256" key="4">
    <source>
        <dbReference type="ARBA" id="ARBA00023242"/>
    </source>
</evidence>
<feature type="domain" description="Chromatin assembly factor 1 subunit Cac1-like C-terminal" evidence="7">
    <location>
        <begin position="822"/>
        <end position="871"/>
    </location>
</feature>
<feature type="region of interest" description="Disordered" evidence="5">
    <location>
        <begin position="886"/>
        <end position="969"/>
    </location>
</feature>
<feature type="compositionally biased region" description="Basic and acidic residues" evidence="5">
    <location>
        <begin position="308"/>
        <end position="412"/>
    </location>
</feature>
<keyword evidence="4" id="KW-0539">Nucleus</keyword>
<dbReference type="Pfam" id="PF12253">
    <property type="entry name" value="CAF1A_dimeriz"/>
    <property type="match status" value="1"/>
</dbReference>
<dbReference type="PANTHER" id="PTHR15272:SF0">
    <property type="entry name" value="CHROMATIN ASSEMBLY FACTOR 1 SUBUNIT A"/>
    <property type="match status" value="1"/>
</dbReference>
<dbReference type="OrthoDB" id="440676at2759"/>
<feature type="region of interest" description="Disordered" evidence="5">
    <location>
        <begin position="308"/>
        <end position="469"/>
    </location>
</feature>
<gene>
    <name evidence="8" type="ORF">KFL_000630180</name>
</gene>
<evidence type="ECO:0000313" key="9">
    <source>
        <dbReference type="Proteomes" id="UP000054558"/>
    </source>
</evidence>
<dbReference type="STRING" id="105231.A0A1Y1HQA8"/>
<evidence type="ECO:0000256" key="2">
    <source>
        <dbReference type="ARBA" id="ARBA00022763"/>
    </source>
</evidence>
<sequence length="969" mass="107123">MSSSTSLQGLWSRPSKRVPGLEAGKVGMEETPPPGKPQPDTEPALREELKQTNEGFKADEPEKDGKADVQMKDAQADVPAATVVKEQVQGKKRKGNPGPQTGAKRSKQTSVWAYPTTPSEEDTLLQAAVQERLLLHEDLKNEGKLSVPAQSVPDSRRCIAEQIEESSLPYSALAQSVFDRLTLGGHSTTPAAVRSSILSLAERVNYGAQNADADVLEDDAEDSCWKWEVRDTKLLPEGVREEALDRRKCRRKMSERLASLDGLIAVLNDGASTPANRKAAFNTVAALLKKQEDRAAITRLAEDLARKREAKQQARDVKNAAKDAERAAKMQEKEHQKVEKDTEKEKQRAEKEAERLKSKEEKERERAEKEAEKERLRAEKEAQRQEKEAAREKEEAEKERQRAEREALEQKKKAQMKKSASFMDRFVIKKRPSEVKPEKKLDLGPGPIPKAEGGNERSAEKVGESETVKAMDKEFAESMIRSPTELKRLYVKSFQEARPALKRQPRSYWGLRRTPKKAVQNAIRLAGDPFAAMREPRSKTPPPPSAKGKEKPVVDVSDDDDDMEEEGDVTPSEERPGKETGEKRRGRYKLLQLGEMGKTCNRPPYYGTWSRKSNAVSARRPLALDAEMDYEVDSDEEWEEEDPGESLSSSDKEDNEEEDKQGYGSEDEEDGFVVPSGYLSQDEGIDLDSPPTAAPTADASPIVDEHVATLQKLQRKLEKATRVALRTSKPLIVSALLPPVSGDHFLGDGGVPVAGNGRFIYEGNQAFLQAMTIQVLRSDVCIEVPAATPTGLEEEPVVRVPGGEEKKGVGRPRMVLPEEKVPELIEFLLGSTHGMARNVDELSAKFPGVSKKHLEQRIREIAEYEGGRWQVKAVVLAKYSIGLPQTTPAATAAPPPGQEETPKSRPTPRVQPVPITKFFTKVSSGSQNSKGSQDNSKGGQSEKSPMAIDREQKGSQEAKSVMQAGVGPE</sequence>
<feature type="compositionally biased region" description="Low complexity" evidence="5">
    <location>
        <begin position="688"/>
        <end position="700"/>
    </location>
</feature>
<dbReference type="GO" id="GO:0005634">
    <property type="term" value="C:nucleus"/>
    <property type="evidence" value="ECO:0000318"/>
    <property type="project" value="GO_Central"/>
</dbReference>
<organism evidence="8 9">
    <name type="scientific">Klebsormidium nitens</name>
    <name type="common">Green alga</name>
    <name type="synonym">Ulothrix nitens</name>
    <dbReference type="NCBI Taxonomy" id="105231"/>
    <lineage>
        <taxon>Eukaryota</taxon>
        <taxon>Viridiplantae</taxon>
        <taxon>Streptophyta</taxon>
        <taxon>Klebsormidiophyceae</taxon>
        <taxon>Klebsormidiales</taxon>
        <taxon>Klebsormidiaceae</taxon>
        <taxon>Klebsormidium</taxon>
    </lineage>
</organism>
<comment type="subcellular location">
    <subcellularLocation>
        <location evidence="1">Nucleus</location>
    </subcellularLocation>
</comment>
<dbReference type="GO" id="GO:0033186">
    <property type="term" value="C:CAF-1 complex"/>
    <property type="evidence" value="ECO:0000318"/>
    <property type="project" value="GO_Central"/>
</dbReference>
<dbReference type="Proteomes" id="UP000054558">
    <property type="component" value="Unassembled WGS sequence"/>
</dbReference>
<reference evidence="8 9" key="1">
    <citation type="journal article" date="2014" name="Nat. Commun.">
        <title>Klebsormidium flaccidum genome reveals primary factors for plant terrestrial adaptation.</title>
        <authorList>
            <person name="Hori K."/>
            <person name="Maruyama F."/>
            <person name="Fujisawa T."/>
            <person name="Togashi T."/>
            <person name="Yamamoto N."/>
            <person name="Seo M."/>
            <person name="Sato S."/>
            <person name="Yamada T."/>
            <person name="Mori H."/>
            <person name="Tajima N."/>
            <person name="Moriyama T."/>
            <person name="Ikeuchi M."/>
            <person name="Watanabe M."/>
            <person name="Wada H."/>
            <person name="Kobayashi K."/>
            <person name="Saito M."/>
            <person name="Masuda T."/>
            <person name="Sasaki-Sekimoto Y."/>
            <person name="Mashiguchi K."/>
            <person name="Awai K."/>
            <person name="Shimojima M."/>
            <person name="Masuda S."/>
            <person name="Iwai M."/>
            <person name="Nobusawa T."/>
            <person name="Narise T."/>
            <person name="Kondo S."/>
            <person name="Saito H."/>
            <person name="Sato R."/>
            <person name="Murakawa M."/>
            <person name="Ihara Y."/>
            <person name="Oshima-Yamada Y."/>
            <person name="Ohtaka K."/>
            <person name="Satoh M."/>
            <person name="Sonobe K."/>
            <person name="Ishii M."/>
            <person name="Ohtani R."/>
            <person name="Kanamori-Sato M."/>
            <person name="Honoki R."/>
            <person name="Miyazaki D."/>
            <person name="Mochizuki H."/>
            <person name="Umetsu J."/>
            <person name="Higashi K."/>
            <person name="Shibata D."/>
            <person name="Kamiya Y."/>
            <person name="Sato N."/>
            <person name="Nakamura Y."/>
            <person name="Tabata S."/>
            <person name="Ida S."/>
            <person name="Kurokawa K."/>
            <person name="Ohta H."/>
        </authorList>
    </citation>
    <scope>NUCLEOTIDE SEQUENCE [LARGE SCALE GENOMIC DNA]</scope>
    <source>
        <strain evidence="8 9">NIES-2285</strain>
    </source>
</reference>
<feature type="compositionally biased region" description="Basic and acidic residues" evidence="5">
    <location>
        <begin position="453"/>
        <end position="469"/>
    </location>
</feature>
<feature type="compositionally biased region" description="Basic and acidic residues" evidence="5">
    <location>
        <begin position="43"/>
        <end position="75"/>
    </location>
</feature>
<dbReference type="EMBL" id="DF237012">
    <property type="protein sequence ID" value="GAQ80815.1"/>
    <property type="molecule type" value="Genomic_DNA"/>
</dbReference>
<dbReference type="InterPro" id="IPR048800">
    <property type="entry name" value="Cac1-like_C"/>
</dbReference>
<feature type="compositionally biased region" description="Basic and acidic residues" evidence="5">
    <location>
        <begin position="431"/>
        <end position="442"/>
    </location>
</feature>
<feature type="region of interest" description="Disordered" evidence="5">
    <location>
        <begin position="1"/>
        <end position="113"/>
    </location>
</feature>
<feature type="compositionally biased region" description="Polar residues" evidence="5">
    <location>
        <begin position="921"/>
        <end position="943"/>
    </location>
</feature>
<dbReference type="GO" id="GO:0006334">
    <property type="term" value="P:nucleosome assembly"/>
    <property type="evidence" value="ECO:0000318"/>
    <property type="project" value="GO_Central"/>
</dbReference>
<feature type="compositionally biased region" description="Acidic residues" evidence="5">
    <location>
        <begin position="556"/>
        <end position="568"/>
    </location>
</feature>
<dbReference type="InterPro" id="IPR022043">
    <property type="entry name" value="CAF1A_DD"/>
</dbReference>
<keyword evidence="9" id="KW-1185">Reference proteome</keyword>
<evidence type="ECO:0000259" key="7">
    <source>
        <dbReference type="Pfam" id="PF21796"/>
    </source>
</evidence>
<dbReference type="OMA" id="SETALWC"/>